<accession>A0A183GI36</accession>
<sequence length="173" mass="19193">MHRFLFLAVLLKTYGVNGINGATARDETTLIPGKLDDIPNTSIDNSLKDFHGVRKKANWTVRIRPRAGTQLDYYLFPTAVGRFLAALLCVALRLSSSEQIVTVVLLLVVPLMVLLLLLVKSVGKAVRLKEVMEYSTSPVLEASGEYVSLIERDIRCASSEEDDDDHSFASREI</sequence>
<evidence type="ECO:0000313" key="5">
    <source>
        <dbReference type="WBParaSite" id="HPBE_0002227401-mRNA-1"/>
    </source>
</evidence>
<feature type="transmembrane region" description="Helical" evidence="1">
    <location>
        <begin position="100"/>
        <end position="119"/>
    </location>
</feature>
<gene>
    <name evidence="3" type="ORF">HPBE_LOCUS22273</name>
</gene>
<evidence type="ECO:0000256" key="2">
    <source>
        <dbReference type="SAM" id="SignalP"/>
    </source>
</evidence>
<accession>A0A3P8G939</accession>
<evidence type="ECO:0000256" key="1">
    <source>
        <dbReference type="SAM" id="Phobius"/>
    </source>
</evidence>
<protein>
    <submittedName>
        <fullName evidence="5">Conserved secreted protein</fullName>
    </submittedName>
</protein>
<dbReference type="EMBL" id="UZAH01033824">
    <property type="protein sequence ID" value="VDP31509.1"/>
    <property type="molecule type" value="Genomic_DNA"/>
</dbReference>
<feature type="chain" id="PRO_5044552073" evidence="2">
    <location>
        <begin position="19"/>
        <end position="173"/>
    </location>
</feature>
<keyword evidence="1" id="KW-1133">Transmembrane helix</keyword>
<feature type="signal peptide" evidence="2">
    <location>
        <begin position="1"/>
        <end position="18"/>
    </location>
</feature>
<evidence type="ECO:0000313" key="3">
    <source>
        <dbReference type="EMBL" id="VDP31509.1"/>
    </source>
</evidence>
<proteinExistence type="predicted"/>
<evidence type="ECO:0000313" key="4">
    <source>
        <dbReference type="Proteomes" id="UP000050761"/>
    </source>
</evidence>
<keyword evidence="2" id="KW-0732">Signal</keyword>
<keyword evidence="1" id="KW-0472">Membrane</keyword>
<keyword evidence="4" id="KW-1185">Reference proteome</keyword>
<dbReference type="Proteomes" id="UP000050761">
    <property type="component" value="Unassembled WGS sequence"/>
</dbReference>
<reference evidence="3 4" key="1">
    <citation type="submission" date="2018-11" db="EMBL/GenBank/DDBJ databases">
        <authorList>
            <consortium name="Pathogen Informatics"/>
        </authorList>
    </citation>
    <scope>NUCLEOTIDE SEQUENCE [LARGE SCALE GENOMIC DNA]</scope>
</reference>
<dbReference type="AlphaFoldDB" id="A0A183GI36"/>
<dbReference type="WBParaSite" id="HPBE_0002227401-mRNA-1">
    <property type="protein sequence ID" value="HPBE_0002227401-mRNA-1"/>
    <property type="gene ID" value="HPBE_0002227401"/>
</dbReference>
<reference evidence="5" key="2">
    <citation type="submission" date="2019-09" db="UniProtKB">
        <authorList>
            <consortium name="WormBaseParasite"/>
        </authorList>
    </citation>
    <scope>IDENTIFICATION</scope>
</reference>
<dbReference type="OrthoDB" id="5832016at2759"/>
<name>A0A183GI36_HELPZ</name>
<keyword evidence="1" id="KW-0812">Transmembrane</keyword>
<feature type="transmembrane region" description="Helical" evidence="1">
    <location>
        <begin position="73"/>
        <end position="94"/>
    </location>
</feature>
<organism evidence="4 5">
    <name type="scientific">Heligmosomoides polygyrus</name>
    <name type="common">Parasitic roundworm</name>
    <dbReference type="NCBI Taxonomy" id="6339"/>
    <lineage>
        <taxon>Eukaryota</taxon>
        <taxon>Metazoa</taxon>
        <taxon>Ecdysozoa</taxon>
        <taxon>Nematoda</taxon>
        <taxon>Chromadorea</taxon>
        <taxon>Rhabditida</taxon>
        <taxon>Rhabditina</taxon>
        <taxon>Rhabditomorpha</taxon>
        <taxon>Strongyloidea</taxon>
        <taxon>Heligmosomidae</taxon>
        <taxon>Heligmosomoides</taxon>
    </lineage>
</organism>